<name>A0A4Y2KGE8_ARAVE</name>
<dbReference type="EMBL" id="BGPR01114271">
    <property type="protein sequence ID" value="GBN00483.1"/>
    <property type="molecule type" value="Genomic_DNA"/>
</dbReference>
<keyword evidence="3" id="KW-1185">Reference proteome</keyword>
<evidence type="ECO:0000313" key="2">
    <source>
        <dbReference type="EMBL" id="GBN00483.1"/>
    </source>
</evidence>
<evidence type="ECO:0000256" key="1">
    <source>
        <dbReference type="SAM" id="SignalP"/>
    </source>
</evidence>
<accession>A0A4Y2KGE8</accession>
<feature type="chain" id="PRO_5021282456" evidence="1">
    <location>
        <begin position="21"/>
        <end position="145"/>
    </location>
</feature>
<proteinExistence type="predicted"/>
<gene>
    <name evidence="2" type="ORF">AVEN_90446_1</name>
</gene>
<dbReference type="PROSITE" id="PS51257">
    <property type="entry name" value="PROKAR_LIPOPROTEIN"/>
    <property type="match status" value="1"/>
</dbReference>
<organism evidence="2 3">
    <name type="scientific">Araneus ventricosus</name>
    <name type="common">Orbweaver spider</name>
    <name type="synonym">Epeira ventricosa</name>
    <dbReference type="NCBI Taxonomy" id="182803"/>
    <lineage>
        <taxon>Eukaryota</taxon>
        <taxon>Metazoa</taxon>
        <taxon>Ecdysozoa</taxon>
        <taxon>Arthropoda</taxon>
        <taxon>Chelicerata</taxon>
        <taxon>Arachnida</taxon>
        <taxon>Araneae</taxon>
        <taxon>Araneomorphae</taxon>
        <taxon>Entelegynae</taxon>
        <taxon>Araneoidea</taxon>
        <taxon>Araneidae</taxon>
        <taxon>Araneus</taxon>
    </lineage>
</organism>
<keyword evidence="1" id="KW-0732">Signal</keyword>
<protein>
    <submittedName>
        <fullName evidence="2">Uncharacterized protein</fullName>
    </submittedName>
</protein>
<dbReference type="AlphaFoldDB" id="A0A4Y2KGE8"/>
<sequence>MFRFLALAVVVLASCVVIEAQFGGFNIRPGFGSPLIPSLDDIRMCRENANGRKYQLTYKMPTQTCQPYCKYDNETEQITAIDGQFCCDFVGIGPTGKIQPGSMRLYRPTDVNPLKDLVQNLINGPYVLDDKNCIPNFIHPLVSRV</sequence>
<dbReference type="OrthoDB" id="6426779at2759"/>
<evidence type="ECO:0000313" key="3">
    <source>
        <dbReference type="Proteomes" id="UP000499080"/>
    </source>
</evidence>
<reference evidence="2 3" key="1">
    <citation type="journal article" date="2019" name="Sci. Rep.">
        <title>Orb-weaving spider Araneus ventricosus genome elucidates the spidroin gene catalogue.</title>
        <authorList>
            <person name="Kono N."/>
            <person name="Nakamura H."/>
            <person name="Ohtoshi R."/>
            <person name="Moran D.A.P."/>
            <person name="Shinohara A."/>
            <person name="Yoshida Y."/>
            <person name="Fujiwara M."/>
            <person name="Mori M."/>
            <person name="Tomita M."/>
            <person name="Arakawa K."/>
        </authorList>
    </citation>
    <scope>NUCLEOTIDE SEQUENCE [LARGE SCALE GENOMIC DNA]</scope>
</reference>
<dbReference type="Proteomes" id="UP000499080">
    <property type="component" value="Unassembled WGS sequence"/>
</dbReference>
<comment type="caution">
    <text evidence="2">The sequence shown here is derived from an EMBL/GenBank/DDBJ whole genome shotgun (WGS) entry which is preliminary data.</text>
</comment>
<feature type="signal peptide" evidence="1">
    <location>
        <begin position="1"/>
        <end position="20"/>
    </location>
</feature>